<reference evidence="1 2" key="1">
    <citation type="submission" date="2020-01" db="EMBL/GenBank/DDBJ databases">
        <title>Draft genome sequence of Aspergillus lentulus IFM 60648.</title>
        <authorList>
            <person name="Takahashi H."/>
            <person name="Yaguchi T."/>
        </authorList>
    </citation>
    <scope>NUCLEOTIDE SEQUENCE [LARGE SCALE GENOMIC DNA]</scope>
    <source>
        <strain evidence="1 2">IFM 60648</strain>
    </source>
</reference>
<sequence length="98" mass="11227">MSYGSGRKLTGFSLAYNHSSDLIFMKTEYYHISYLNNNSAPGGAYFTPAGFFMKSRDSDYHFEVFKLSGNGTCSSDQMAEYARRWKGYIVTGDEKEYY</sequence>
<name>A0ABQ1B2B8_ASPLE</name>
<dbReference type="EMBL" id="BLKI01000099">
    <property type="protein sequence ID" value="GFF92418.1"/>
    <property type="molecule type" value="Genomic_DNA"/>
</dbReference>
<gene>
    <name evidence="1" type="ORF">IFM60648_09740</name>
</gene>
<evidence type="ECO:0000313" key="1">
    <source>
        <dbReference type="EMBL" id="GFF92418.1"/>
    </source>
</evidence>
<protein>
    <submittedName>
        <fullName evidence="1">Uncharacterized protein</fullName>
    </submittedName>
</protein>
<keyword evidence="2" id="KW-1185">Reference proteome</keyword>
<organism evidence="1 2">
    <name type="scientific">Aspergillus lentulus</name>
    <dbReference type="NCBI Taxonomy" id="293939"/>
    <lineage>
        <taxon>Eukaryota</taxon>
        <taxon>Fungi</taxon>
        <taxon>Dikarya</taxon>
        <taxon>Ascomycota</taxon>
        <taxon>Pezizomycotina</taxon>
        <taxon>Eurotiomycetes</taxon>
        <taxon>Eurotiomycetidae</taxon>
        <taxon>Eurotiales</taxon>
        <taxon>Aspergillaceae</taxon>
        <taxon>Aspergillus</taxon>
        <taxon>Aspergillus subgen. Fumigati</taxon>
    </lineage>
</organism>
<proteinExistence type="predicted"/>
<dbReference type="Proteomes" id="UP000465220">
    <property type="component" value="Unassembled WGS sequence"/>
</dbReference>
<accession>A0ABQ1B2B8</accession>
<comment type="caution">
    <text evidence="1">The sequence shown here is derived from an EMBL/GenBank/DDBJ whole genome shotgun (WGS) entry which is preliminary data.</text>
</comment>
<evidence type="ECO:0000313" key="2">
    <source>
        <dbReference type="Proteomes" id="UP000465220"/>
    </source>
</evidence>